<evidence type="ECO:0000313" key="2">
    <source>
        <dbReference type="WBParaSite" id="Csp11.Scaffold630.g16898.t1"/>
    </source>
</evidence>
<reference evidence="2" key="1">
    <citation type="submission" date="2016-11" db="UniProtKB">
        <authorList>
            <consortium name="WormBaseParasite"/>
        </authorList>
    </citation>
    <scope>IDENTIFICATION</scope>
</reference>
<accession>A0A1I7UKK8</accession>
<protein>
    <submittedName>
        <fullName evidence="2">Tudor domain-containing protein</fullName>
    </submittedName>
</protein>
<proteinExistence type="predicted"/>
<dbReference type="AlphaFoldDB" id="A0A1I7UKK8"/>
<dbReference type="Proteomes" id="UP000095282">
    <property type="component" value="Unplaced"/>
</dbReference>
<keyword evidence="1" id="KW-1185">Reference proteome</keyword>
<sequence>MEQVKAVKDSKRLDRERKKDRSVFQKAAHAYEDFEVNAESEEQFKFDYWLKVAGDKGNRHVFALLTRKENFEHWEAILSFVDAAKRSNQKGYIVDCGKKNNICPSTDTDNPVLYAFRDDEIQSIYTGDFQKDQVYDWMLTIKQPEIKMLREEIVPSYRSGMIPGFDRPRDTVVILFIHTKKSQIWRNYVKFAKENHGRFHLTALVSEEVKKWAIYPAFITMKPQDPYVKAFTLHKDIHWNRFRMACSQEQTSERTAFYAAVSGFDLFGMYLMSVFNVEEPSYVVVRRQEKGWCINKRAIETDDFLRVKAWVSSLEDCQELIEDFKFPIARLALLERYSDVEELEREHTAVERNRDEL</sequence>
<evidence type="ECO:0000313" key="1">
    <source>
        <dbReference type="Proteomes" id="UP000095282"/>
    </source>
</evidence>
<dbReference type="SUPFAM" id="SSF52833">
    <property type="entry name" value="Thioredoxin-like"/>
    <property type="match status" value="1"/>
</dbReference>
<organism evidence="1 2">
    <name type="scientific">Caenorhabditis tropicalis</name>
    <dbReference type="NCBI Taxonomy" id="1561998"/>
    <lineage>
        <taxon>Eukaryota</taxon>
        <taxon>Metazoa</taxon>
        <taxon>Ecdysozoa</taxon>
        <taxon>Nematoda</taxon>
        <taxon>Chromadorea</taxon>
        <taxon>Rhabditida</taxon>
        <taxon>Rhabditina</taxon>
        <taxon>Rhabditomorpha</taxon>
        <taxon>Rhabditoidea</taxon>
        <taxon>Rhabditidae</taxon>
        <taxon>Peloderinae</taxon>
        <taxon>Caenorhabditis</taxon>
    </lineage>
</organism>
<dbReference type="PANTHER" id="PTHR22699">
    <property type="entry name" value="THIOREDOXIN DOMAIN-CONTAINING PROTEIN 16"/>
    <property type="match status" value="1"/>
</dbReference>
<dbReference type="InterPro" id="IPR036249">
    <property type="entry name" value="Thioredoxin-like_sf"/>
</dbReference>
<dbReference type="eggNOG" id="ENOG502TG8R">
    <property type="taxonomic scope" value="Eukaryota"/>
</dbReference>
<name>A0A1I7UKK8_9PELO</name>
<dbReference type="WBParaSite" id="Csp11.Scaffold630.g16898.t1">
    <property type="protein sequence ID" value="Csp11.Scaffold630.g16898.t1"/>
    <property type="gene ID" value="Csp11.Scaffold630.g16898"/>
</dbReference>
<dbReference type="PANTHER" id="PTHR22699:SF3">
    <property type="entry name" value="DUF4105 DOMAIN-CONTAINING PROTEIN"/>
    <property type="match status" value="1"/>
</dbReference>
<dbReference type="InterPro" id="IPR040090">
    <property type="entry name" value="TXNDC16"/>
</dbReference>